<name>A0A2P8GED7_9BACT</name>
<dbReference type="InterPro" id="IPR005184">
    <property type="entry name" value="DUF306_Meta_HslJ"/>
</dbReference>
<evidence type="ECO:0000313" key="2">
    <source>
        <dbReference type="EMBL" id="PSL32322.1"/>
    </source>
</evidence>
<dbReference type="Pfam" id="PF03724">
    <property type="entry name" value="META"/>
    <property type="match status" value="1"/>
</dbReference>
<sequence length="147" mass="16550">MRTFGLFLLVFLIGFVACKSSKTAKTTQTAMSEKATLEGEWELNYIILPGSSFEELYKEKKPVIRFDLTEQKFSGNTSCNSFAGKLKTDGPKIDFNEPFMMTKMFCPGEGENKFVETLKKVTTYSVSDGNTLNFISGDIGVMRFTRK</sequence>
<dbReference type="PROSITE" id="PS51257">
    <property type="entry name" value="PROKAR_LIPOPROTEIN"/>
    <property type="match status" value="1"/>
</dbReference>
<dbReference type="OrthoDB" id="880459at2"/>
<dbReference type="EMBL" id="PYAS01000002">
    <property type="protein sequence ID" value="PSL32322.1"/>
    <property type="molecule type" value="Genomic_DNA"/>
</dbReference>
<accession>A0A2P8GED7</accession>
<dbReference type="PANTHER" id="PTHR35535">
    <property type="entry name" value="HEAT SHOCK PROTEIN HSLJ"/>
    <property type="match status" value="1"/>
</dbReference>
<protein>
    <submittedName>
        <fullName evidence="2">Heat shock protein HslJ</fullName>
    </submittedName>
</protein>
<reference evidence="2 3" key="1">
    <citation type="submission" date="2018-03" db="EMBL/GenBank/DDBJ databases">
        <title>Genomic Encyclopedia of Archaeal and Bacterial Type Strains, Phase II (KMG-II): from individual species to whole genera.</title>
        <authorList>
            <person name="Goeker M."/>
        </authorList>
    </citation>
    <scope>NUCLEOTIDE SEQUENCE [LARGE SCALE GENOMIC DNA]</scope>
    <source>
        <strain evidence="2 3">DSM 29057</strain>
    </source>
</reference>
<comment type="caution">
    <text evidence="2">The sequence shown here is derived from an EMBL/GenBank/DDBJ whole genome shotgun (WGS) entry which is preliminary data.</text>
</comment>
<dbReference type="InterPro" id="IPR053147">
    <property type="entry name" value="Hsp_HslJ-like"/>
</dbReference>
<gene>
    <name evidence="2" type="ORF">CLV60_10235</name>
</gene>
<dbReference type="InterPro" id="IPR038670">
    <property type="entry name" value="HslJ-like_sf"/>
</dbReference>
<organism evidence="2 3">
    <name type="scientific">Dyadobacter jiangsuensis</name>
    <dbReference type="NCBI Taxonomy" id="1591085"/>
    <lineage>
        <taxon>Bacteria</taxon>
        <taxon>Pseudomonadati</taxon>
        <taxon>Bacteroidota</taxon>
        <taxon>Cytophagia</taxon>
        <taxon>Cytophagales</taxon>
        <taxon>Spirosomataceae</taxon>
        <taxon>Dyadobacter</taxon>
    </lineage>
</organism>
<keyword evidence="2" id="KW-0346">Stress response</keyword>
<evidence type="ECO:0000313" key="3">
    <source>
        <dbReference type="Proteomes" id="UP000241964"/>
    </source>
</evidence>
<evidence type="ECO:0000259" key="1">
    <source>
        <dbReference type="Pfam" id="PF03724"/>
    </source>
</evidence>
<keyword evidence="3" id="KW-1185">Reference proteome</keyword>
<dbReference type="PANTHER" id="PTHR35535:SF2">
    <property type="entry name" value="DUF306 DOMAIN-CONTAINING PROTEIN"/>
    <property type="match status" value="1"/>
</dbReference>
<dbReference type="Proteomes" id="UP000241964">
    <property type="component" value="Unassembled WGS sequence"/>
</dbReference>
<feature type="domain" description="DUF306" evidence="1">
    <location>
        <begin position="37"/>
        <end position="143"/>
    </location>
</feature>
<dbReference type="Gene3D" id="2.40.128.270">
    <property type="match status" value="1"/>
</dbReference>
<proteinExistence type="predicted"/>
<dbReference type="AlphaFoldDB" id="A0A2P8GED7"/>